<feature type="binding site" evidence="11">
    <location>
        <position position="585"/>
    </location>
    <ligand>
        <name>Zn(2+)</name>
        <dbReference type="ChEBI" id="CHEBI:29105"/>
        <note>catalytic</note>
    </ligand>
</feature>
<feature type="binding site" evidence="11">
    <location>
        <position position="579"/>
    </location>
    <ligand>
        <name>Zn(2+)</name>
        <dbReference type="ChEBI" id="CHEBI:29105"/>
        <note>catalytic</note>
    </ligand>
</feature>
<evidence type="ECO:0000256" key="4">
    <source>
        <dbReference type="ARBA" id="ARBA00022670"/>
    </source>
</evidence>
<dbReference type="InterPro" id="IPR001590">
    <property type="entry name" value="Peptidase_M12B"/>
</dbReference>
<dbReference type="PANTHER" id="PTHR13723:SF278">
    <property type="entry name" value="ADAM METALLOPEPTIDASE WITH THROMBOSPONDIN TYPE 1 MOTIF A, ISOFORM B"/>
    <property type="match status" value="1"/>
</dbReference>
<comment type="subcellular location">
    <subcellularLocation>
        <location evidence="1">Secreted</location>
        <location evidence="1">Extracellular space</location>
        <location evidence="1">Extracellular matrix</location>
    </subcellularLocation>
</comment>
<feature type="compositionally biased region" description="Basic and acidic residues" evidence="12">
    <location>
        <begin position="164"/>
        <end position="173"/>
    </location>
</feature>
<sequence>MPEADETAGEPPESTALPQQCVTTDDVTSNTAPASLQPFSCHNPTKPPSSSLSSSPLSPPPPPTPLPLPPSPSSPSSSSSTPSSSSTLSPSSSSSSSPPPSSLPPSSSSLSSSSTSSYSSSSPSPPSSSSLLQLSSSTCYLFALFSLSTFITLLIFSANSDSESTTHKREPQEPKGAYSGSPVSGSDVWYLDRHGIRRRRAVWSGGNLREMRGLARNCGHSCTFRLRKDNGFRGAELQLYLNQWRQIPAPTNKSLPVPEVRRIRPIVQFVDSNDSTHARLSKVSPHCLYSAYVRELPEVSSIVNLCDSFGGIFGTLALPDGTYLIEPMDGLSSATRRSASRHKAHLVYKSRSHSFHDYDYLSNFTYNNDSASNSFLNGDFESNENSSNQFPTAFQPLIDYDRNNFTDQYYNWHYNESQKDRSRRSANSWDHYVEVLVVADNKMLLYHQNNLENYVLTLFSTVASIYRHPSLQAAINIIVTRLVILKNEAAGPRISENAQETLQQFCRWQEAYNDKNDDAPTHHDVAILLTRHDICRAPGKCDTLGLAELGTMCDSLRSCAIIEDNGLSAAFTITHELGHIFNIPHDDERKCGQFMALNKHNYHIMAPTLEYNTHPWSWSACSAVMLAKFLDANRAQTQCILDQPVERRYYDRMFEDPAPGAMFSANQQCQFVFGPSAELCPYMSGHSVLRNRR</sequence>
<dbReference type="PANTHER" id="PTHR13723">
    <property type="entry name" value="ADAMTS A DISINTEGRIN AND METALLOPROTEASE WITH THROMBOSPONDIN MOTIFS PROTEASE"/>
    <property type="match status" value="1"/>
</dbReference>
<feature type="compositionally biased region" description="Low complexity" evidence="12">
    <location>
        <begin position="74"/>
        <end position="96"/>
    </location>
</feature>
<dbReference type="SUPFAM" id="SSF55486">
    <property type="entry name" value="Metalloproteases ('zincins'), catalytic domain"/>
    <property type="match status" value="1"/>
</dbReference>
<dbReference type="CDD" id="cd04273">
    <property type="entry name" value="ZnMc_ADAMTS_like"/>
    <property type="match status" value="1"/>
</dbReference>
<evidence type="ECO:0000256" key="5">
    <source>
        <dbReference type="ARBA" id="ARBA00022723"/>
    </source>
</evidence>
<keyword evidence="10" id="KW-0325">Glycoprotein</keyword>
<evidence type="ECO:0000256" key="8">
    <source>
        <dbReference type="ARBA" id="ARBA00023049"/>
    </source>
</evidence>
<evidence type="ECO:0000256" key="1">
    <source>
        <dbReference type="ARBA" id="ARBA00004498"/>
    </source>
</evidence>
<dbReference type="GO" id="GO:0006508">
    <property type="term" value="P:proteolysis"/>
    <property type="evidence" value="ECO:0007669"/>
    <property type="project" value="UniProtKB-KW"/>
</dbReference>
<organism evidence="14 15">
    <name type="scientific">Gnathostoma spinigerum</name>
    <dbReference type="NCBI Taxonomy" id="75299"/>
    <lineage>
        <taxon>Eukaryota</taxon>
        <taxon>Metazoa</taxon>
        <taxon>Ecdysozoa</taxon>
        <taxon>Nematoda</taxon>
        <taxon>Chromadorea</taxon>
        <taxon>Rhabditida</taxon>
        <taxon>Spirurina</taxon>
        <taxon>Gnathostomatomorpha</taxon>
        <taxon>Gnathostomatoidea</taxon>
        <taxon>Gnathostomatidae</taxon>
        <taxon>Gnathostoma</taxon>
    </lineage>
</organism>
<accession>A0ABD6E1Y2</accession>
<evidence type="ECO:0000256" key="11">
    <source>
        <dbReference type="PROSITE-ProRule" id="PRU00276"/>
    </source>
</evidence>
<protein>
    <recommendedName>
        <fullName evidence="13">Peptidase M12B domain-containing protein</fullName>
    </recommendedName>
</protein>
<keyword evidence="9" id="KW-1015">Disulfide bond</keyword>
<comment type="caution">
    <text evidence="11">Lacks conserved residue(s) required for the propagation of feature annotation.</text>
</comment>
<dbReference type="Proteomes" id="UP001608902">
    <property type="component" value="Unassembled WGS sequence"/>
</dbReference>
<dbReference type="AlphaFoldDB" id="A0ABD6E1Y2"/>
<keyword evidence="3" id="KW-0272">Extracellular matrix</keyword>
<evidence type="ECO:0000313" key="14">
    <source>
        <dbReference type="EMBL" id="MFH4973649.1"/>
    </source>
</evidence>
<proteinExistence type="predicted"/>
<keyword evidence="2" id="KW-0964">Secreted</keyword>
<evidence type="ECO:0000256" key="10">
    <source>
        <dbReference type="ARBA" id="ARBA00023180"/>
    </source>
</evidence>
<evidence type="ECO:0000313" key="15">
    <source>
        <dbReference type="Proteomes" id="UP001608902"/>
    </source>
</evidence>
<gene>
    <name evidence="14" type="ORF">AB6A40_000358</name>
</gene>
<feature type="active site" evidence="11">
    <location>
        <position position="576"/>
    </location>
</feature>
<dbReference type="GO" id="GO:0046872">
    <property type="term" value="F:metal ion binding"/>
    <property type="evidence" value="ECO:0007669"/>
    <property type="project" value="UniProtKB-KW"/>
</dbReference>
<evidence type="ECO:0000256" key="12">
    <source>
        <dbReference type="SAM" id="MobiDB-lite"/>
    </source>
</evidence>
<dbReference type="InterPro" id="IPR050439">
    <property type="entry name" value="ADAMTS_ADAMTS-like"/>
</dbReference>
<dbReference type="Gene3D" id="3.40.390.10">
    <property type="entry name" value="Collagenase (Catalytic Domain)"/>
    <property type="match status" value="1"/>
</dbReference>
<evidence type="ECO:0000256" key="6">
    <source>
        <dbReference type="ARBA" id="ARBA00022801"/>
    </source>
</evidence>
<feature type="compositionally biased region" description="Pro residues" evidence="12">
    <location>
        <begin position="57"/>
        <end position="73"/>
    </location>
</feature>
<feature type="compositionally biased region" description="Polar residues" evidence="12">
    <location>
        <begin position="16"/>
        <end position="43"/>
    </location>
</feature>
<reference evidence="14 15" key="1">
    <citation type="submission" date="2024-08" db="EMBL/GenBank/DDBJ databases">
        <title>Gnathostoma spinigerum genome.</title>
        <authorList>
            <person name="Gonzalez-Bertolin B."/>
            <person name="Monzon S."/>
            <person name="Zaballos A."/>
            <person name="Jimenez P."/>
            <person name="Dekumyoy P."/>
            <person name="Varona S."/>
            <person name="Cuesta I."/>
            <person name="Sumanam S."/>
            <person name="Adisakwattana P."/>
            <person name="Gasser R.B."/>
            <person name="Hernandez-Gonzalez A."/>
            <person name="Young N.D."/>
            <person name="Perteguer M.J."/>
        </authorList>
    </citation>
    <scope>NUCLEOTIDE SEQUENCE [LARGE SCALE GENOMIC DNA]</scope>
    <source>
        <strain evidence="14">AL3</strain>
        <tissue evidence="14">Liver</tissue>
    </source>
</reference>
<evidence type="ECO:0000259" key="13">
    <source>
        <dbReference type="PROSITE" id="PS50215"/>
    </source>
</evidence>
<feature type="compositionally biased region" description="Low complexity" evidence="12">
    <location>
        <begin position="104"/>
        <end position="127"/>
    </location>
</feature>
<comment type="caution">
    <text evidence="14">The sequence shown here is derived from an EMBL/GenBank/DDBJ whole genome shotgun (WGS) entry which is preliminary data.</text>
</comment>
<dbReference type="GO" id="GO:0008237">
    <property type="term" value="F:metallopeptidase activity"/>
    <property type="evidence" value="ECO:0007669"/>
    <property type="project" value="UniProtKB-KW"/>
</dbReference>
<evidence type="ECO:0000256" key="3">
    <source>
        <dbReference type="ARBA" id="ARBA00022530"/>
    </source>
</evidence>
<evidence type="ECO:0000256" key="7">
    <source>
        <dbReference type="ARBA" id="ARBA00022833"/>
    </source>
</evidence>
<dbReference type="Pfam" id="PF01421">
    <property type="entry name" value="Reprolysin"/>
    <property type="match status" value="1"/>
</dbReference>
<dbReference type="InterPro" id="IPR024079">
    <property type="entry name" value="MetalloPept_cat_dom_sf"/>
</dbReference>
<feature type="region of interest" description="Disordered" evidence="12">
    <location>
        <begin position="161"/>
        <end position="183"/>
    </location>
</feature>
<evidence type="ECO:0000256" key="9">
    <source>
        <dbReference type="ARBA" id="ARBA00023157"/>
    </source>
</evidence>
<keyword evidence="15" id="KW-1185">Reference proteome</keyword>
<keyword evidence="4" id="KW-0645">Protease</keyword>
<name>A0ABD6E1Y2_9BILA</name>
<dbReference type="EMBL" id="JBGFUD010000096">
    <property type="protein sequence ID" value="MFH4973649.1"/>
    <property type="molecule type" value="Genomic_DNA"/>
</dbReference>
<feature type="binding site" evidence="11">
    <location>
        <position position="575"/>
    </location>
    <ligand>
        <name>Zn(2+)</name>
        <dbReference type="ChEBI" id="CHEBI:29105"/>
        <note>catalytic</note>
    </ligand>
</feature>
<dbReference type="PROSITE" id="PS50215">
    <property type="entry name" value="ADAM_MEPRO"/>
    <property type="match status" value="1"/>
</dbReference>
<keyword evidence="6" id="KW-0378">Hydrolase</keyword>
<keyword evidence="7 11" id="KW-0862">Zinc</keyword>
<keyword evidence="5 11" id="KW-0479">Metal-binding</keyword>
<feature type="domain" description="Peptidase M12B" evidence="13">
    <location>
        <begin position="431"/>
        <end position="644"/>
    </location>
</feature>
<evidence type="ECO:0000256" key="2">
    <source>
        <dbReference type="ARBA" id="ARBA00022525"/>
    </source>
</evidence>
<feature type="region of interest" description="Disordered" evidence="12">
    <location>
        <begin position="1"/>
        <end position="127"/>
    </location>
</feature>
<dbReference type="Gene3D" id="3.40.1620.60">
    <property type="match status" value="1"/>
</dbReference>
<dbReference type="FunFam" id="3.40.390.10:FF:000001">
    <property type="entry name" value="A disintegrin and metalloproteinase with thrombospondin motifs 1"/>
    <property type="match status" value="1"/>
</dbReference>
<keyword evidence="8" id="KW-0482">Metalloprotease</keyword>